<organism evidence="7 8">
    <name type="scientific">Candidatus Kaiserbacteria bacterium RIFCSPHIGHO2_01_FULL_53_29</name>
    <dbReference type="NCBI Taxonomy" id="1798480"/>
    <lineage>
        <taxon>Bacteria</taxon>
        <taxon>Candidatus Kaiseribacteriota</taxon>
    </lineage>
</organism>
<proteinExistence type="predicted"/>
<dbReference type="Proteomes" id="UP000176863">
    <property type="component" value="Unassembled WGS sequence"/>
</dbReference>
<gene>
    <name evidence="7" type="ORF">A2851_03445</name>
</gene>
<keyword evidence="3" id="KW-0375">Hydrogen ion transport</keyword>
<evidence type="ECO:0000313" key="8">
    <source>
        <dbReference type="Proteomes" id="UP000176863"/>
    </source>
</evidence>
<dbReference type="STRING" id="1798480.A2851_03445"/>
<accession>A0A1F6CXN2</accession>
<dbReference type="Pfam" id="PF00213">
    <property type="entry name" value="OSCP"/>
    <property type="match status" value="1"/>
</dbReference>
<evidence type="ECO:0000256" key="3">
    <source>
        <dbReference type="ARBA" id="ARBA00022781"/>
    </source>
</evidence>
<name>A0A1F6CXN2_9BACT</name>
<keyword evidence="6" id="KW-0066">ATP synthesis</keyword>
<sequence length="129" mass="14588">MEHAYAQALWKMIGNGMKAKEAVHALHEMLLRLGRVSLLPKIGRALVSIAMRDEGRSDVVLSIAREKDESRAKKEAEEFLSEMHLDPKGVTVHVDDTLIGGWRVEGRERLVDASFKKYLLEMYNRATGI</sequence>
<dbReference type="AlphaFoldDB" id="A0A1F6CXN2"/>
<dbReference type="EMBL" id="MFKT01000007">
    <property type="protein sequence ID" value="OGG53933.1"/>
    <property type="molecule type" value="Genomic_DNA"/>
</dbReference>
<reference evidence="7 8" key="1">
    <citation type="journal article" date="2016" name="Nat. Commun.">
        <title>Thousands of microbial genomes shed light on interconnected biogeochemical processes in an aquifer system.</title>
        <authorList>
            <person name="Anantharaman K."/>
            <person name="Brown C.T."/>
            <person name="Hug L.A."/>
            <person name="Sharon I."/>
            <person name="Castelle C.J."/>
            <person name="Probst A.J."/>
            <person name="Thomas B.C."/>
            <person name="Singh A."/>
            <person name="Wilkins M.J."/>
            <person name="Karaoz U."/>
            <person name="Brodie E.L."/>
            <person name="Williams K.H."/>
            <person name="Hubbard S.S."/>
            <person name="Banfield J.F."/>
        </authorList>
    </citation>
    <scope>NUCLEOTIDE SEQUENCE [LARGE SCALE GENOMIC DNA]</scope>
</reference>
<dbReference type="GO" id="GO:0016020">
    <property type="term" value="C:membrane"/>
    <property type="evidence" value="ECO:0007669"/>
    <property type="project" value="UniProtKB-SubCell"/>
</dbReference>
<evidence type="ECO:0000256" key="5">
    <source>
        <dbReference type="ARBA" id="ARBA00023136"/>
    </source>
</evidence>
<evidence type="ECO:0000256" key="1">
    <source>
        <dbReference type="ARBA" id="ARBA00004370"/>
    </source>
</evidence>
<keyword evidence="5" id="KW-0472">Membrane</keyword>
<dbReference type="InterPro" id="IPR000711">
    <property type="entry name" value="ATPase_OSCP/dsu"/>
</dbReference>
<comment type="subcellular location">
    <subcellularLocation>
        <location evidence="1">Membrane</location>
    </subcellularLocation>
</comment>
<dbReference type="GO" id="GO:0046933">
    <property type="term" value="F:proton-transporting ATP synthase activity, rotational mechanism"/>
    <property type="evidence" value="ECO:0007669"/>
    <property type="project" value="InterPro"/>
</dbReference>
<evidence type="ECO:0000256" key="2">
    <source>
        <dbReference type="ARBA" id="ARBA00022448"/>
    </source>
</evidence>
<protein>
    <submittedName>
        <fullName evidence="7">Uncharacterized protein</fullName>
    </submittedName>
</protein>
<keyword evidence="4" id="KW-0406">Ion transport</keyword>
<evidence type="ECO:0000256" key="6">
    <source>
        <dbReference type="ARBA" id="ARBA00023310"/>
    </source>
</evidence>
<comment type="caution">
    <text evidence="7">The sequence shown here is derived from an EMBL/GenBank/DDBJ whole genome shotgun (WGS) entry which is preliminary data.</text>
</comment>
<keyword evidence="2" id="KW-0813">Transport</keyword>
<evidence type="ECO:0000313" key="7">
    <source>
        <dbReference type="EMBL" id="OGG53933.1"/>
    </source>
</evidence>
<evidence type="ECO:0000256" key="4">
    <source>
        <dbReference type="ARBA" id="ARBA00023065"/>
    </source>
</evidence>